<accession>A0A183I999</accession>
<name>A0A183I999_9BILA</name>
<keyword evidence="2" id="KW-1185">Reference proteome</keyword>
<dbReference type="WBParaSite" id="SBAD_0000020501-mRNA-1">
    <property type="protein sequence ID" value="SBAD_0000020501-mRNA-1"/>
    <property type="gene ID" value="SBAD_0000020501"/>
</dbReference>
<dbReference type="InterPro" id="IPR016024">
    <property type="entry name" value="ARM-type_fold"/>
</dbReference>
<dbReference type="Proteomes" id="UP000270296">
    <property type="component" value="Unassembled WGS sequence"/>
</dbReference>
<gene>
    <name evidence="1" type="ORF">SBAD_LOCUS193</name>
</gene>
<dbReference type="EMBL" id="UZAM01000336">
    <property type="protein sequence ID" value="VDO80579.1"/>
    <property type="molecule type" value="Genomic_DNA"/>
</dbReference>
<dbReference type="InterPro" id="IPR046805">
    <property type="entry name" value="Tra1_ring"/>
</dbReference>
<evidence type="ECO:0000313" key="1">
    <source>
        <dbReference type="EMBL" id="VDO80579.1"/>
    </source>
</evidence>
<dbReference type="AlphaFoldDB" id="A0A183I999"/>
<sequence length="430" mass="49916">MLVWFLDLAKPAMESFNPEIRKQLINSVLSPLIEKSMNGRVIGVIIKLVESWMKAVQSSANQEYAAQKELQGILMKLMRCFETRFFGETEIRVAFSELIYLVFKNDPMRKGEFTSQLEGAFLIGLASSSEDVRQRYYEIVNLILAPNAYDRLVYIMSSVNWEPLYHHYWIKQCVELLLFCVEEKSPCAYIDMQYLPLLLCSNDGMAEFMKPSVMEDSYYTDFMEMCDVNDSGVPPENLNELQTIWTKEQEFLEMASSVTLRDLLPHIIYLCHQHDAVAERVFIDSFVSLWSSFNSEQQECIHRVAAPFISSGTNLVQRNRKINAPKTFLKIFKECSPQIALQPRLLQYIGKAYGCSHTAILFLEQELNLILSPPIKSENFKEVEKQVLKFSQRRLLSFKKFLHISLYILVNGYFSYKADSKVNEEFFSFC</sequence>
<reference evidence="1 2" key="2">
    <citation type="submission" date="2018-11" db="EMBL/GenBank/DDBJ databases">
        <authorList>
            <consortium name="Pathogen Informatics"/>
        </authorList>
    </citation>
    <scope>NUCLEOTIDE SEQUENCE [LARGE SCALE GENOMIC DNA]</scope>
</reference>
<dbReference type="OrthoDB" id="5570127at2759"/>
<evidence type="ECO:0000313" key="3">
    <source>
        <dbReference type="WBParaSite" id="SBAD_0000020501-mRNA-1"/>
    </source>
</evidence>
<proteinExistence type="predicted"/>
<dbReference type="SUPFAM" id="SSF48371">
    <property type="entry name" value="ARM repeat"/>
    <property type="match status" value="1"/>
</dbReference>
<evidence type="ECO:0000313" key="2">
    <source>
        <dbReference type="Proteomes" id="UP000270296"/>
    </source>
</evidence>
<reference evidence="3" key="1">
    <citation type="submission" date="2016-06" db="UniProtKB">
        <authorList>
            <consortium name="WormBaseParasite"/>
        </authorList>
    </citation>
    <scope>IDENTIFICATION</scope>
</reference>
<dbReference type="Pfam" id="PF20206">
    <property type="entry name" value="Tra1_ring"/>
    <property type="match status" value="1"/>
</dbReference>
<organism evidence="3">
    <name type="scientific">Soboliphyme baturini</name>
    <dbReference type="NCBI Taxonomy" id="241478"/>
    <lineage>
        <taxon>Eukaryota</taxon>
        <taxon>Metazoa</taxon>
        <taxon>Ecdysozoa</taxon>
        <taxon>Nematoda</taxon>
        <taxon>Enoplea</taxon>
        <taxon>Dorylaimia</taxon>
        <taxon>Dioctophymatida</taxon>
        <taxon>Dioctophymatoidea</taxon>
        <taxon>Soboliphymatidae</taxon>
        <taxon>Soboliphyme</taxon>
    </lineage>
</organism>
<protein>
    <submittedName>
        <fullName evidence="3">FAT domain-containing protein</fullName>
    </submittedName>
</protein>